<keyword evidence="6" id="KW-1185">Reference proteome</keyword>
<dbReference type="PANTHER" id="PTHR45625">
    <property type="entry name" value="PEPTIDYL-PROLYL CIS-TRANS ISOMERASE-RELATED"/>
    <property type="match status" value="1"/>
</dbReference>
<evidence type="ECO:0000256" key="3">
    <source>
        <dbReference type="ARBA" id="ARBA00023235"/>
    </source>
</evidence>
<reference evidence="5 6" key="1">
    <citation type="submission" date="2018-08" db="EMBL/GenBank/DDBJ databases">
        <title>Pallidiluteibacterium maritimus gen. nov., sp. nov., isolated from coastal sediment.</title>
        <authorList>
            <person name="Zhou L.Y."/>
        </authorList>
    </citation>
    <scope>NUCLEOTIDE SEQUENCE [LARGE SCALE GENOMIC DNA]</scope>
    <source>
        <strain evidence="5 6">XSD2</strain>
    </source>
</reference>
<organism evidence="5 6">
    <name type="scientific">Maribellus luteus</name>
    <dbReference type="NCBI Taxonomy" id="2305463"/>
    <lineage>
        <taxon>Bacteria</taxon>
        <taxon>Pseudomonadati</taxon>
        <taxon>Bacteroidota</taxon>
        <taxon>Bacteroidia</taxon>
        <taxon>Marinilabiliales</taxon>
        <taxon>Prolixibacteraceae</taxon>
        <taxon>Maribellus</taxon>
    </lineage>
</organism>
<feature type="domain" description="PPIase cyclophilin-type" evidence="4">
    <location>
        <begin position="39"/>
        <end position="271"/>
    </location>
</feature>
<dbReference type="RefSeq" id="WP_119438760.1">
    <property type="nucleotide sequence ID" value="NZ_QWGR01000008.1"/>
</dbReference>
<dbReference type="InterPro" id="IPR044666">
    <property type="entry name" value="Cyclophilin_A-like"/>
</dbReference>
<dbReference type="OrthoDB" id="9807797at2"/>
<dbReference type="InterPro" id="IPR002130">
    <property type="entry name" value="Cyclophilin-type_PPIase_dom"/>
</dbReference>
<evidence type="ECO:0000256" key="2">
    <source>
        <dbReference type="ARBA" id="ARBA00023110"/>
    </source>
</evidence>
<gene>
    <name evidence="5" type="ORF">D1614_14900</name>
</gene>
<evidence type="ECO:0000259" key="4">
    <source>
        <dbReference type="PROSITE" id="PS50072"/>
    </source>
</evidence>
<dbReference type="Pfam" id="PF00160">
    <property type="entry name" value="Pro_isomerase"/>
    <property type="match status" value="2"/>
</dbReference>
<dbReference type="GO" id="GO:0003755">
    <property type="term" value="F:peptidyl-prolyl cis-trans isomerase activity"/>
    <property type="evidence" value="ECO:0007669"/>
    <property type="project" value="UniProtKB-KW"/>
</dbReference>
<dbReference type="Gene3D" id="2.40.100.10">
    <property type="entry name" value="Cyclophilin-like"/>
    <property type="match status" value="2"/>
</dbReference>
<evidence type="ECO:0000256" key="1">
    <source>
        <dbReference type="ARBA" id="ARBA00013194"/>
    </source>
</evidence>
<dbReference type="PROSITE" id="PS51257">
    <property type="entry name" value="PROKAR_LIPOPROTEIN"/>
    <property type="match status" value="1"/>
</dbReference>
<dbReference type="CDD" id="cd00317">
    <property type="entry name" value="cyclophilin"/>
    <property type="match status" value="1"/>
</dbReference>
<dbReference type="AlphaFoldDB" id="A0A399STZ2"/>
<sequence>MTRPKYFLFLFTLIYACTSSPKKTPEPQPLRVELSTDKGNVLLELSNATPLHRDNFVKLVKEGYFDGMLFHRVVSGFGIQSGDPDSKNAQAGEALGNGGPDYTIPAEINAELFHKRGVLLAARDNNPDRASSGSQFFIVQGKVQTDSTLERAEQRINDWLAAHYFVNDPANKVLRDSLELALQEENEEANRKWSDSIQSGSKNYTNFERYSIPEPHREVYKSIGGAPHLDQNYTVFGEVIDGMSVVDSIAALPVDSLSRPFSDIRIVAASIIEP</sequence>
<dbReference type="SUPFAM" id="SSF50891">
    <property type="entry name" value="Cyclophilin-like"/>
    <property type="match status" value="2"/>
</dbReference>
<evidence type="ECO:0000313" key="6">
    <source>
        <dbReference type="Proteomes" id="UP000265926"/>
    </source>
</evidence>
<name>A0A399STZ2_9BACT</name>
<proteinExistence type="predicted"/>
<dbReference type="EMBL" id="QWGR01000008">
    <property type="protein sequence ID" value="RIJ47400.1"/>
    <property type="molecule type" value="Genomic_DNA"/>
</dbReference>
<accession>A0A399STZ2</accession>
<dbReference type="PANTHER" id="PTHR45625:SF4">
    <property type="entry name" value="PEPTIDYLPROLYL ISOMERASE DOMAIN AND WD REPEAT-CONTAINING PROTEIN 1"/>
    <property type="match status" value="1"/>
</dbReference>
<dbReference type="InterPro" id="IPR029000">
    <property type="entry name" value="Cyclophilin-like_dom_sf"/>
</dbReference>
<dbReference type="EC" id="5.2.1.8" evidence="1"/>
<protein>
    <recommendedName>
        <fullName evidence="1">peptidylprolyl isomerase</fullName>
        <ecNumber evidence="1">5.2.1.8</ecNumber>
    </recommendedName>
</protein>
<dbReference type="PROSITE" id="PS50072">
    <property type="entry name" value="CSA_PPIASE_2"/>
    <property type="match status" value="1"/>
</dbReference>
<comment type="caution">
    <text evidence="5">The sequence shown here is derived from an EMBL/GenBank/DDBJ whole genome shotgun (WGS) entry which is preliminary data.</text>
</comment>
<evidence type="ECO:0000313" key="5">
    <source>
        <dbReference type="EMBL" id="RIJ47400.1"/>
    </source>
</evidence>
<keyword evidence="3 5" id="KW-0413">Isomerase</keyword>
<keyword evidence="2" id="KW-0697">Rotamase</keyword>
<dbReference type="Proteomes" id="UP000265926">
    <property type="component" value="Unassembled WGS sequence"/>
</dbReference>